<keyword evidence="2" id="KW-1185">Reference proteome</keyword>
<dbReference type="EMBL" id="AP024955">
    <property type="protein sequence ID" value="BCZ78863.1"/>
    <property type="molecule type" value="Genomic_DNA"/>
</dbReference>
<evidence type="ECO:0000313" key="2">
    <source>
        <dbReference type="Proteomes" id="UP001319874"/>
    </source>
</evidence>
<reference evidence="1 2" key="1">
    <citation type="journal article" date="2022" name="Front. Microbiol.">
        <title>Identification and characterization of a novel class of self-sufficient cytochrome P450 hydroxylase involved in cyclohexanecarboxylate degradation in Paraburkholderia terrae strain KU-64.</title>
        <authorList>
            <person name="Yamamoto T."/>
            <person name="Hasegawa Y."/>
            <person name="Iwaki H."/>
        </authorList>
    </citation>
    <scope>NUCLEOTIDE SEQUENCE [LARGE SCALE GENOMIC DNA]</scope>
    <source>
        <strain evidence="1 2">KU-64</strain>
    </source>
</reference>
<organism evidence="1 2">
    <name type="scientific">Paraburkholderia terrae</name>
    <dbReference type="NCBI Taxonomy" id="311230"/>
    <lineage>
        <taxon>Bacteria</taxon>
        <taxon>Pseudomonadati</taxon>
        <taxon>Pseudomonadota</taxon>
        <taxon>Betaproteobacteria</taxon>
        <taxon>Burkholderiales</taxon>
        <taxon>Burkholderiaceae</taxon>
        <taxon>Paraburkholderia</taxon>
    </lineage>
</organism>
<name>A0ABM7TV88_9BURK</name>
<sequence length="72" mass="8127">MGSDGFGRGYAFAEYRLERSEKFRRKGAAHGGGRHGMVHLRLLLANILMVDAHFTPIDRWRGVMLADRRGKG</sequence>
<protein>
    <submittedName>
        <fullName evidence="1">Uncharacterized protein</fullName>
    </submittedName>
</protein>
<gene>
    <name evidence="1" type="ORF">PTKU64_25380</name>
</gene>
<evidence type="ECO:0000313" key="1">
    <source>
        <dbReference type="EMBL" id="BCZ78863.1"/>
    </source>
</evidence>
<proteinExistence type="predicted"/>
<dbReference type="Proteomes" id="UP001319874">
    <property type="component" value="Chromosome 1"/>
</dbReference>
<accession>A0ABM7TV88</accession>